<accession>A0A2U9BUG0</accession>
<keyword evidence="1" id="KW-0433">Leucine-rich repeat</keyword>
<feature type="compositionally biased region" description="Basic and acidic residues" evidence="3">
    <location>
        <begin position="1277"/>
        <end position="1287"/>
    </location>
</feature>
<evidence type="ECO:0000256" key="2">
    <source>
        <dbReference type="ARBA" id="ARBA00022737"/>
    </source>
</evidence>
<evidence type="ECO:0000256" key="3">
    <source>
        <dbReference type="SAM" id="MobiDB-lite"/>
    </source>
</evidence>
<dbReference type="SUPFAM" id="SSF52058">
    <property type="entry name" value="L domain-like"/>
    <property type="match status" value="1"/>
</dbReference>
<feature type="region of interest" description="Disordered" evidence="3">
    <location>
        <begin position="1407"/>
        <end position="1430"/>
    </location>
</feature>
<feature type="region of interest" description="Disordered" evidence="3">
    <location>
        <begin position="732"/>
        <end position="765"/>
    </location>
</feature>
<dbReference type="Pfam" id="PF00612">
    <property type="entry name" value="IQ"/>
    <property type="match status" value="2"/>
</dbReference>
<dbReference type="PROSITE" id="PS51450">
    <property type="entry name" value="LRR"/>
    <property type="match status" value="3"/>
</dbReference>
<organism evidence="4 5">
    <name type="scientific">Scophthalmus maximus</name>
    <name type="common">Turbot</name>
    <name type="synonym">Psetta maxima</name>
    <dbReference type="NCBI Taxonomy" id="52904"/>
    <lineage>
        <taxon>Eukaryota</taxon>
        <taxon>Metazoa</taxon>
        <taxon>Chordata</taxon>
        <taxon>Craniata</taxon>
        <taxon>Vertebrata</taxon>
        <taxon>Euteleostomi</taxon>
        <taxon>Actinopterygii</taxon>
        <taxon>Neopterygii</taxon>
        <taxon>Teleostei</taxon>
        <taxon>Neoteleostei</taxon>
        <taxon>Acanthomorphata</taxon>
        <taxon>Carangaria</taxon>
        <taxon>Pleuronectiformes</taxon>
        <taxon>Pleuronectoidei</taxon>
        <taxon>Scophthalmidae</taxon>
        <taxon>Scophthalmus</taxon>
    </lineage>
</organism>
<dbReference type="InterPro" id="IPR000048">
    <property type="entry name" value="IQ_motif_EF-hand-BS"/>
</dbReference>
<dbReference type="PROSITE" id="PS50096">
    <property type="entry name" value="IQ"/>
    <property type="match status" value="1"/>
</dbReference>
<dbReference type="CDD" id="cd23767">
    <property type="entry name" value="IQCD"/>
    <property type="match status" value="1"/>
</dbReference>
<feature type="region of interest" description="Disordered" evidence="3">
    <location>
        <begin position="1264"/>
        <end position="1294"/>
    </location>
</feature>
<dbReference type="OMA" id="KHRYAHE"/>
<feature type="compositionally biased region" description="Basic and acidic residues" evidence="3">
    <location>
        <begin position="241"/>
        <end position="318"/>
    </location>
</feature>
<dbReference type="PANTHER" id="PTHR46652">
    <property type="entry name" value="LEUCINE-RICH REPEAT AND IQ DOMAIN-CONTAINING PROTEIN 1-RELATED"/>
    <property type="match status" value="1"/>
</dbReference>
<feature type="region of interest" description="Disordered" evidence="3">
    <location>
        <begin position="21"/>
        <end position="42"/>
    </location>
</feature>
<feature type="region of interest" description="Disordered" evidence="3">
    <location>
        <begin position="1521"/>
        <end position="1547"/>
    </location>
</feature>
<feature type="compositionally biased region" description="Basic and acidic residues" evidence="3">
    <location>
        <begin position="326"/>
        <end position="415"/>
    </location>
</feature>
<sequence length="1654" mass="189008">MTDASELCETSMRELNGVVVSDTGETEEEREQGSLAWPEETVSDDIPPSLLSYFETSKSRAAVCEQFILAELEDFTASHHTEDTMDFNHELDKDMMQLNMKVTCETENEENLLTPKEAEALFSHIVPVCPDSEDEAETDEYMGREGNQELEARTVKRSAREEEMKRSSESQREQRERRHREETKTEERRRQMQRDFQEELSKLMEAEKRHQREVELMGMRAQEKIEQEFLLQQELISNLQERVKEERRRREEEEQKRMKEEGEKKRKEEEEKKKKEVEDRRKKEEEAIKREMERKKVQEEMRRRKEDEEKRKIEEVKLREKHRRKKEEEQRKREEEEKRRKEEKERAKKEEETNKIQEDMRKKEEERKRKEIRLKEEETRRKMEEEERKRKETEEKIKERENSRESEGEKVEIRKMKQITAKKTMEEERGRKNAEEIGLKEEIRMKEKEDRRDSAEEDERRAEEARITEELEVRVNEEEMRKREEERISEEETRRLEVETLMKRQEEENGETRLMPLEEEEKRLSMEGRDKRKEEEKRTQGEEQRKWREEEMRRRREEKTNIQKEMMDWDEVCEADDGKAEHQREDAKRNIVAEEAVRKNPGEDSQTEERKVKEEEERNHIRGRDTEEDGRLDVREKKRGSHNESESTENTGHSPTSQLESGSAPNQPSPGPATGESTATCSHTPQQLHPNNATCGDAQGAEVTPCTLSASSPACLPERTEQRRLRWMKECIPWSKPSPQNKSMQRGRGRGRRGPSRAAGAGGLPPLCPETLLQSAGLKSLQEVTTVTLEDLPGCSLVTLAQCARLRSLTLRRCGLRSLEGVNQLPQLCHIDVQENDISFVDCENMSSLRVLRLGHNKLTSIHGLSGADNLDVLDLSHNCISRIAGLESVRRLQWLSLDHNQLISTKGLREIYTLLHLDCSHNHLAGVEGLENSALLHTLDLRSNSLTEPPSLDNHVLLRELQLDDNSISSLQGLALCWLPLMHRLSAAQNRITFLPSMSDFVSLASLDLQFNCMSELHNVCESAEGCQFLREVHLTGNPLQQESGWRSTLQKAVAGLRAIDGEETDSSPSAPAARRGGSASGSFLTFCQAQLEQTRDLQRRQRMELSNASSPLDAVKSSCRHFSETLKLAVDQRFAHEYGDTVVSAGQATLEETVNMDGASAEKLAEHSEMKSAERVPPVFPNGVSVHCSSWNLEEKSPAESGLDTFDSVGSIQKTGPHSLSTKEESTSSHLEMSPVSDHQDLDPRSTAAVVIQRRWRKYRQKCGNISSPPTAEEEGGRGGDKGKPESTPSCVDRSAVGQVYAATIIQAFWRGSALRRRLASALAAVTSSDSGEDGAFEEVDVDGFDFDEAALEIHWRLPLSEDSSYRHPPVSEQPLRLKPPGLLPDPPQYTLPPTPLLRPKQAWVAGEQMDSSGQSVSPDSSNRSKSASASVLSGLSARSEQILEEWGFSDSNTALLMLKRAQKMGSKKPQQRKHRDPSDCLALFRNQHSPVEARNRPALPNRCHMKVFKAELGLQPEERTEQVKRERAQQWLRAQSDRGSESGERFLPEISSVILNGGRVQLVADPGYTERLHHASGLWAGSSSSSSSAAQPSEERNDPHRNSVGRARMDVSSPELVKSAPSKKERISFRDNPVQLSGGWGGGRKRDNVYK</sequence>
<reference evidence="4 5" key="1">
    <citation type="submission" date="2017-12" db="EMBL/GenBank/DDBJ databases">
        <title>Integrating genomic resources of turbot (Scophthalmus maximus) in depth evaluation of genetic and physical mapping variation across individuals.</title>
        <authorList>
            <person name="Martinez P."/>
        </authorList>
    </citation>
    <scope>NUCLEOTIDE SEQUENCE [LARGE SCALE GENOMIC DNA]</scope>
</reference>
<evidence type="ECO:0000313" key="5">
    <source>
        <dbReference type="Proteomes" id="UP000246464"/>
    </source>
</evidence>
<feature type="compositionally biased region" description="Pro residues" evidence="3">
    <location>
        <begin position="1384"/>
        <end position="1395"/>
    </location>
</feature>
<feature type="compositionally biased region" description="Basic and acidic residues" evidence="3">
    <location>
        <begin position="423"/>
        <end position="511"/>
    </location>
</feature>
<evidence type="ECO:0000256" key="1">
    <source>
        <dbReference type="ARBA" id="ARBA00022614"/>
    </source>
</evidence>
<dbReference type="InterPro" id="IPR050836">
    <property type="entry name" value="SDS22/Internalin_LRR"/>
</dbReference>
<feature type="compositionally biased region" description="Basic and acidic residues" evidence="3">
    <location>
        <begin position="1521"/>
        <end position="1531"/>
    </location>
</feature>
<feature type="compositionally biased region" description="Low complexity" evidence="3">
    <location>
        <begin position="1414"/>
        <end position="1430"/>
    </location>
</feature>
<dbReference type="STRING" id="52904.ENSSMAP00000000937"/>
<name>A0A2U9BUG0_SCOMX</name>
<feature type="compositionally biased region" description="Basic and acidic residues" evidence="3">
    <location>
        <begin position="1538"/>
        <end position="1547"/>
    </location>
</feature>
<dbReference type="PANTHER" id="PTHR46652:SF7">
    <property type="entry name" value="LEUCINE-RICH REPEAT AND IQ DOMAIN-CONTAINING PROTEIN 1"/>
    <property type="match status" value="1"/>
</dbReference>
<keyword evidence="2" id="KW-0677">Repeat</keyword>
<keyword evidence="5" id="KW-1185">Reference proteome</keyword>
<feature type="compositionally biased region" description="Polar residues" evidence="3">
    <location>
        <begin position="675"/>
        <end position="685"/>
    </location>
</feature>
<dbReference type="InterPro" id="IPR001611">
    <property type="entry name" value="Leu-rich_rpt"/>
</dbReference>
<feature type="compositionally biased region" description="Low complexity" evidence="3">
    <location>
        <begin position="1581"/>
        <end position="1593"/>
    </location>
</feature>
<feature type="compositionally biased region" description="Polar residues" evidence="3">
    <location>
        <begin position="648"/>
        <end position="666"/>
    </location>
</feature>
<feature type="compositionally biased region" description="Basic and acidic residues" evidence="3">
    <location>
        <begin position="141"/>
        <end position="211"/>
    </location>
</feature>
<feature type="compositionally biased region" description="Polar residues" evidence="3">
    <location>
        <begin position="1210"/>
        <end position="1222"/>
    </location>
</feature>
<feature type="region of interest" description="Disordered" evidence="3">
    <location>
        <begin position="240"/>
        <end position="685"/>
    </location>
</feature>
<dbReference type="EMBL" id="CP026252">
    <property type="protein sequence ID" value="AWP07878.1"/>
    <property type="molecule type" value="Genomic_DNA"/>
</dbReference>
<dbReference type="Pfam" id="PF13855">
    <property type="entry name" value="LRR_8"/>
    <property type="match status" value="1"/>
</dbReference>
<feature type="compositionally biased region" description="Basic and acidic residues" evidence="3">
    <location>
        <begin position="520"/>
        <end position="567"/>
    </location>
</feature>
<feature type="region of interest" description="Disordered" evidence="3">
    <location>
        <begin position="1201"/>
        <end position="1246"/>
    </location>
</feature>
<dbReference type="InterPro" id="IPR032675">
    <property type="entry name" value="LRR_dom_sf"/>
</dbReference>
<feature type="compositionally biased region" description="Basic and acidic residues" evidence="3">
    <location>
        <begin position="576"/>
        <end position="645"/>
    </location>
</feature>
<feature type="compositionally biased region" description="Basic residues" evidence="3">
    <location>
        <begin position="745"/>
        <end position="755"/>
    </location>
</feature>
<proteinExistence type="predicted"/>
<feature type="region of interest" description="Disordered" evidence="3">
    <location>
        <begin position="133"/>
        <end position="211"/>
    </location>
</feature>
<feature type="region of interest" description="Disordered" evidence="3">
    <location>
        <begin position="1581"/>
        <end position="1654"/>
    </location>
</feature>
<evidence type="ECO:0000313" key="4">
    <source>
        <dbReference type="EMBL" id="AWP07878.1"/>
    </source>
</evidence>
<dbReference type="Gene3D" id="3.80.10.10">
    <property type="entry name" value="Ribonuclease Inhibitor"/>
    <property type="match status" value="2"/>
</dbReference>
<protein>
    <submittedName>
        <fullName evidence="4">Putative leucine-rich repeat and IQ domain-containing protein 1-like</fullName>
    </submittedName>
</protein>
<dbReference type="Proteomes" id="UP000246464">
    <property type="component" value="Chromosome 10"/>
</dbReference>
<gene>
    <name evidence="4" type="ORF">SMAX5B_022077</name>
</gene>
<dbReference type="SMART" id="SM00365">
    <property type="entry name" value="LRR_SD22"/>
    <property type="match status" value="3"/>
</dbReference>
<feature type="region of interest" description="Disordered" evidence="3">
    <location>
        <begin position="1365"/>
        <end position="1395"/>
    </location>
</feature>